<evidence type="ECO:0000256" key="3">
    <source>
        <dbReference type="SAM" id="MobiDB-lite"/>
    </source>
</evidence>
<dbReference type="InterPro" id="IPR050613">
    <property type="entry name" value="Sec_Metabolite_Reg"/>
</dbReference>
<dbReference type="GO" id="GO:0005634">
    <property type="term" value="C:nucleus"/>
    <property type="evidence" value="ECO:0007669"/>
    <property type="project" value="UniProtKB-SubCell"/>
</dbReference>
<dbReference type="PANTHER" id="PTHR31001">
    <property type="entry name" value="UNCHARACTERIZED TRANSCRIPTIONAL REGULATORY PROTEIN"/>
    <property type="match status" value="1"/>
</dbReference>
<evidence type="ECO:0000313" key="6">
    <source>
        <dbReference type="Proteomes" id="UP001187682"/>
    </source>
</evidence>
<feature type="region of interest" description="Disordered" evidence="3">
    <location>
        <begin position="109"/>
        <end position="130"/>
    </location>
</feature>
<keyword evidence="2" id="KW-0539">Nucleus</keyword>
<comment type="subcellular location">
    <subcellularLocation>
        <location evidence="1">Nucleus</location>
    </subcellularLocation>
</comment>
<dbReference type="InterPro" id="IPR001138">
    <property type="entry name" value="Zn2Cys6_DnaBD"/>
</dbReference>
<accession>A0AAE8N5J4</accession>
<feature type="domain" description="Zn(2)-C6 fungal-type" evidence="4">
    <location>
        <begin position="11"/>
        <end position="43"/>
    </location>
</feature>
<dbReference type="SMART" id="SM00066">
    <property type="entry name" value="GAL4"/>
    <property type="match status" value="1"/>
</dbReference>
<dbReference type="CDD" id="cd00067">
    <property type="entry name" value="GAL4"/>
    <property type="match status" value="1"/>
</dbReference>
<gene>
    <name evidence="5" type="ORF">DNG_09297</name>
</gene>
<dbReference type="Proteomes" id="UP001187682">
    <property type="component" value="Unassembled WGS sequence"/>
</dbReference>
<feature type="region of interest" description="Disordered" evidence="3">
    <location>
        <begin position="48"/>
        <end position="87"/>
    </location>
</feature>
<dbReference type="GO" id="GO:0000981">
    <property type="term" value="F:DNA-binding transcription factor activity, RNA polymerase II-specific"/>
    <property type="evidence" value="ECO:0007669"/>
    <property type="project" value="InterPro"/>
</dbReference>
<protein>
    <recommendedName>
        <fullName evidence="4">Zn(2)-C6 fungal-type domain-containing protein</fullName>
    </recommendedName>
</protein>
<reference evidence="5" key="1">
    <citation type="submission" date="2018-03" db="EMBL/GenBank/DDBJ databases">
        <authorList>
            <person name="Guldener U."/>
        </authorList>
    </citation>
    <scope>NUCLEOTIDE SEQUENCE</scope>
</reference>
<dbReference type="Pfam" id="PF00172">
    <property type="entry name" value="Zn_clus"/>
    <property type="match status" value="1"/>
</dbReference>
<feature type="compositionally biased region" description="Basic and acidic residues" evidence="3">
    <location>
        <begin position="55"/>
        <end position="65"/>
    </location>
</feature>
<name>A0AAE8N5J4_9PEZI</name>
<organism evidence="5 6">
    <name type="scientific">Cephalotrichum gorgonifer</name>
    <dbReference type="NCBI Taxonomy" id="2041049"/>
    <lineage>
        <taxon>Eukaryota</taxon>
        <taxon>Fungi</taxon>
        <taxon>Dikarya</taxon>
        <taxon>Ascomycota</taxon>
        <taxon>Pezizomycotina</taxon>
        <taxon>Sordariomycetes</taxon>
        <taxon>Hypocreomycetidae</taxon>
        <taxon>Microascales</taxon>
        <taxon>Microascaceae</taxon>
        <taxon>Cephalotrichum</taxon>
    </lineage>
</organism>
<evidence type="ECO:0000313" key="5">
    <source>
        <dbReference type="EMBL" id="SPO06607.1"/>
    </source>
</evidence>
<keyword evidence="6" id="KW-1185">Reference proteome</keyword>
<dbReference type="PROSITE" id="PS00463">
    <property type="entry name" value="ZN2_CY6_FUNGAL_1"/>
    <property type="match status" value="1"/>
</dbReference>
<feature type="compositionally biased region" description="Low complexity" evidence="3">
    <location>
        <begin position="73"/>
        <end position="83"/>
    </location>
</feature>
<dbReference type="SUPFAM" id="SSF57701">
    <property type="entry name" value="Zn2/Cys6 DNA-binding domain"/>
    <property type="match status" value="1"/>
</dbReference>
<dbReference type="Gene3D" id="4.10.240.10">
    <property type="entry name" value="Zn(2)-C6 fungal-type DNA-binding domain"/>
    <property type="match status" value="1"/>
</dbReference>
<feature type="compositionally biased region" description="Low complexity" evidence="3">
    <location>
        <begin position="115"/>
        <end position="129"/>
    </location>
</feature>
<dbReference type="InterPro" id="IPR036864">
    <property type="entry name" value="Zn2-C6_fun-type_DNA-bd_sf"/>
</dbReference>
<dbReference type="EMBL" id="ONZQ02000016">
    <property type="protein sequence ID" value="SPO06607.1"/>
    <property type="molecule type" value="Genomic_DNA"/>
</dbReference>
<dbReference type="PROSITE" id="PS50048">
    <property type="entry name" value="ZN2_CY6_FUNGAL_2"/>
    <property type="match status" value="1"/>
</dbReference>
<sequence>MPPPRGPRMPACEPCRQSKLSCDHARPSCARCAAGQKAASCVYRMRPFSRKRHINREPPRMHSDQVEPPTPETPTASPVASTPRTSYPNPLYLGASSHVTIFNHLSQDENPLQVSNPPSESAAPPGSEPFLGFEGEMQAAKIAEGLRRLLGAFPGTFPLNPLRDLIAFWRATGANLALCEPFVDLIVHDPLDDLLSLSLSSRSSGGADQYLAYARSLLHNSSRPLSCQPSLTVREYASQFLGSNTRLETVGLLFCAVIRAASEVHIFPALYLEDARRQELLALAVKLTNVAVEVCLSFDRLNDLQLVFQYENFISHSYVFGVQSYHSYRKLGDVITSIVSLGYHEKTVTSSDVPAFLVIMRRTAFARAYSADKNWAIFLGRPPRLGKKFCHLQAALSQTAAPDEKSLPVPERRMHVLTWHPDSEMDIWAETRWTAICASLKEEILEMFNGGSRDNFNHRVNHIRQQAEDQWMALPRGFRMEGSLKDYPGGGLFERDFLVSTRLNYLHVLFLLRLLCLGSPADPDATFVSLAREILSLVVEVIVLRGQLVCSSGTSFEWKLCHYGLPAIGIIMISMLRRNNPTDGFQESKTLRDLGIIVSGVDLGTIVRPTEPNYALLSRATNTINKFLERIHLRDRRLSPPTAASRGAEPAAAPEMAVAASVVEPWIRQSQLEPWDFEAEFWDNLAEHPSMFNPFFPVAE</sequence>
<dbReference type="GO" id="GO:0008270">
    <property type="term" value="F:zinc ion binding"/>
    <property type="evidence" value="ECO:0007669"/>
    <property type="project" value="InterPro"/>
</dbReference>
<proteinExistence type="predicted"/>
<evidence type="ECO:0000259" key="4">
    <source>
        <dbReference type="PROSITE" id="PS50048"/>
    </source>
</evidence>
<dbReference type="PANTHER" id="PTHR31001:SF40">
    <property type="entry name" value="ZN(II)2CYS6 TRANSCRIPTION FACTOR (EUROFUNG)"/>
    <property type="match status" value="1"/>
</dbReference>
<evidence type="ECO:0000256" key="1">
    <source>
        <dbReference type="ARBA" id="ARBA00004123"/>
    </source>
</evidence>
<evidence type="ECO:0000256" key="2">
    <source>
        <dbReference type="ARBA" id="ARBA00023242"/>
    </source>
</evidence>
<comment type="caution">
    <text evidence="5">The sequence shown here is derived from an EMBL/GenBank/DDBJ whole genome shotgun (WGS) entry which is preliminary data.</text>
</comment>
<dbReference type="CDD" id="cd12148">
    <property type="entry name" value="fungal_TF_MHR"/>
    <property type="match status" value="1"/>
</dbReference>
<dbReference type="AlphaFoldDB" id="A0AAE8N5J4"/>